<accession>A0A2P2N7R0</accession>
<organism evidence="1">
    <name type="scientific">Rhizophora mucronata</name>
    <name type="common">Asiatic mangrove</name>
    <dbReference type="NCBI Taxonomy" id="61149"/>
    <lineage>
        <taxon>Eukaryota</taxon>
        <taxon>Viridiplantae</taxon>
        <taxon>Streptophyta</taxon>
        <taxon>Embryophyta</taxon>
        <taxon>Tracheophyta</taxon>
        <taxon>Spermatophyta</taxon>
        <taxon>Magnoliopsida</taxon>
        <taxon>eudicotyledons</taxon>
        <taxon>Gunneridae</taxon>
        <taxon>Pentapetalae</taxon>
        <taxon>rosids</taxon>
        <taxon>fabids</taxon>
        <taxon>Malpighiales</taxon>
        <taxon>Rhizophoraceae</taxon>
        <taxon>Rhizophora</taxon>
    </lineage>
</organism>
<proteinExistence type="predicted"/>
<evidence type="ECO:0000313" key="1">
    <source>
        <dbReference type="EMBL" id="MBX38493.1"/>
    </source>
</evidence>
<protein>
    <submittedName>
        <fullName evidence="1">Uncharacterized protein</fullName>
    </submittedName>
</protein>
<reference evidence="1" key="1">
    <citation type="submission" date="2018-02" db="EMBL/GenBank/DDBJ databases">
        <title>Rhizophora mucronata_Transcriptome.</title>
        <authorList>
            <person name="Meera S.P."/>
            <person name="Sreeshan A."/>
            <person name="Augustine A."/>
        </authorList>
    </citation>
    <scope>NUCLEOTIDE SEQUENCE</scope>
    <source>
        <tissue evidence="1">Leaf</tissue>
    </source>
</reference>
<name>A0A2P2N7R0_RHIMU</name>
<dbReference type="EMBL" id="GGEC01058009">
    <property type="protein sequence ID" value="MBX38493.1"/>
    <property type="molecule type" value="Transcribed_RNA"/>
</dbReference>
<dbReference type="AlphaFoldDB" id="A0A2P2N7R0"/>
<sequence>MFFKIIEKSCSNSHSVKSRIDSPTLCS</sequence>